<dbReference type="EMBL" id="LN868939">
    <property type="protein sequence ID" value="CRY79894.1"/>
    <property type="molecule type" value="Genomic_DNA"/>
</dbReference>
<reference evidence="3" key="1">
    <citation type="submission" date="2015-03" db="EMBL/GenBank/DDBJ databases">
        <authorList>
            <person name="Informatics Pathogen"/>
        </authorList>
    </citation>
    <scope>NUCLEOTIDE SEQUENCE</scope>
    <source>
        <strain evidence="3">NCTC11134</strain>
        <plasmid evidence="3">2</plasmid>
    </source>
</reference>
<evidence type="ECO:0000313" key="3">
    <source>
        <dbReference type="EMBL" id="CRY79800.1"/>
    </source>
</evidence>
<protein>
    <submittedName>
        <fullName evidence="3">Uncharacterized protein</fullName>
    </submittedName>
</protein>
<keyword evidence="3" id="KW-0614">Plasmid</keyword>
<geneLocation type="plasmid" evidence="3">
    <name>2</name>
</geneLocation>
<dbReference type="PROSITE" id="PS51257">
    <property type="entry name" value="PROKAR_LIPOPROTEIN"/>
    <property type="match status" value="1"/>
</dbReference>
<gene>
    <name evidence="3" type="ORF">ERS450000_03468</name>
    <name evidence="4" type="ORF">ERS450000_03554</name>
</gene>
<dbReference type="Proteomes" id="UP000057820">
    <property type="component" value="Plasmid 2"/>
</dbReference>
<dbReference type="InterPro" id="IPR056390">
    <property type="entry name" value="Holin_phage"/>
</dbReference>
<evidence type="ECO:0000256" key="1">
    <source>
        <dbReference type="SAM" id="MobiDB-lite"/>
    </source>
</evidence>
<name>A0A0H5NVH4_NOCFR</name>
<dbReference type="RefSeq" id="WP_139337597.1">
    <property type="nucleotide sequence ID" value="NZ_CP031418.1"/>
</dbReference>
<keyword evidence="2" id="KW-0812">Transmembrane</keyword>
<organism evidence="3 5">
    <name type="scientific">Nocardia farcinica</name>
    <dbReference type="NCBI Taxonomy" id="37329"/>
    <lineage>
        <taxon>Bacteria</taxon>
        <taxon>Bacillati</taxon>
        <taxon>Actinomycetota</taxon>
        <taxon>Actinomycetes</taxon>
        <taxon>Mycobacteriales</taxon>
        <taxon>Nocardiaceae</taxon>
        <taxon>Nocardia</taxon>
    </lineage>
</organism>
<accession>A0A0H5NVH4</accession>
<evidence type="ECO:0000313" key="5">
    <source>
        <dbReference type="Proteomes" id="UP000057820"/>
    </source>
</evidence>
<sequence length="87" mass="8826">MYEKNSAIRLVIYSVAGVACGVLMLLGVITADQSDTIMNAVGPAIGTLIAMLAAFNVNRSDSADNAPAASPAEDGPGATVGAFQIRE</sequence>
<proteinExistence type="predicted"/>
<dbReference type="AlphaFoldDB" id="A0A0H5NVH4"/>
<evidence type="ECO:0000313" key="4">
    <source>
        <dbReference type="EMBL" id="CRY79894.1"/>
    </source>
</evidence>
<reference evidence="5" key="2">
    <citation type="submission" date="2015-03" db="EMBL/GenBank/DDBJ databases">
        <authorList>
            <consortium name="Pathogen Informatics"/>
        </authorList>
    </citation>
    <scope>NUCLEOTIDE SEQUENCE [LARGE SCALE GENOMIC DNA]</scope>
    <source>
        <strain evidence="5">NCTC11134</strain>
        <plasmid evidence="5">2</plasmid>
    </source>
</reference>
<feature type="compositionally biased region" description="Low complexity" evidence="1">
    <location>
        <begin position="63"/>
        <end position="72"/>
    </location>
</feature>
<keyword evidence="2" id="KW-0472">Membrane</keyword>
<keyword evidence="2" id="KW-1133">Transmembrane helix</keyword>
<dbReference type="EMBL" id="LN868939">
    <property type="protein sequence ID" value="CRY79800.1"/>
    <property type="molecule type" value="Genomic_DNA"/>
</dbReference>
<evidence type="ECO:0000256" key="2">
    <source>
        <dbReference type="SAM" id="Phobius"/>
    </source>
</evidence>
<feature type="transmembrane region" description="Helical" evidence="2">
    <location>
        <begin position="7"/>
        <end position="31"/>
    </location>
</feature>
<dbReference type="KEGG" id="nfr:ERS450000_03554"/>
<dbReference type="KEGG" id="nfr:ERS450000_03468"/>
<dbReference type="Pfam" id="PF23809">
    <property type="entry name" value="Phage_holin_9"/>
    <property type="match status" value="1"/>
</dbReference>
<feature type="transmembrane region" description="Helical" evidence="2">
    <location>
        <begin position="37"/>
        <end position="57"/>
    </location>
</feature>
<feature type="region of interest" description="Disordered" evidence="1">
    <location>
        <begin position="62"/>
        <end position="87"/>
    </location>
</feature>